<dbReference type="Pfam" id="PF24883">
    <property type="entry name" value="NPHP3_N"/>
    <property type="match status" value="1"/>
</dbReference>
<evidence type="ECO:0000259" key="4">
    <source>
        <dbReference type="Pfam" id="PF22939"/>
    </source>
</evidence>
<sequence length="1363" mass="152948">MRLLYITSDGKLKCTKDIVRNEDIPAYAILSHTWGEQEVVFDDLKDPVSLDDIVTREKDGWKKIHFCAEQAKRDRLDYFWIDTCCIDKANSTELSEAINSMFRWYQSSSKCYAFLSDVRGKTSETSGNVTSTWKAAFRESRWFKRGWTLQELLAPDSVEFFSNDRALLGNKQSLKQTIHEITKIPIDALSASDFSEFGVSERFSWAQNRQTTREEDEAYCLLGIFGCHLPLIYGEGRESALKRLRKETLEVSEDIASASVSNTNIRDQIQEERLSKILRWLSAPNPSTNYYNAREQRHASTGLWLLDSTKLKRWMDGAASRLWLYGILGCGKTILSSTIIEHLQQYCENDNRKVTVYFYFDFNDVQKQDAERMFRSLLCQLLQRLVMMPKSVDELFSSSGNGYRQPSVHELLKVAPQVMRLFTHVYVVLDALDECKQRRELMTILASMAGWQLDNVHLLMTSRNERDIEISLRRYINEDDFVCLQEDLVDKDISRYVQHRLRDDERLEKWNKDPSIKQEIETALMRRARGMFRWAVCQLDALAECRNLATLRESLATLPQTLDQTYERILTSISEKDSVFAIRILQWLTFSARPLSLEEVAEVVAIDVAREPAFVRDEVLIDPLEVLDICSTLVTITTDKAMGRSKLGSRIITLAHYSVQEYLVSDRIKRGPAKLYSMEETESHAVIMKGSLGYLSQFQYPIPREILRISMLSRYSAQFWISHLRKTGDKMEGLSRIAMSLFSIESPAYLIWIRLCDPDNPSQEPQFRSGLKSIPKPLYYAALLGLSTVTELRLGGGVEVNAKGGFFGSALQAASACGYKDVVQLLLDAGAEINAQGGSCGNALRAALANEHETTVRLLINKGASVGPDAKLKGIMHHALNNPRCALSLATVLVEHGAPLDTIDVDNMTPLHYCVKFGHIAIAKQLIHAGTPVDCRAHRQSRASEDDILNTGRADSMSPILRSVTIGLTPLHFAALTGNATMTHFLLEHGADPNAQSEYGETPLHLTLRTRLSGTIYQDDWNNQNRAIDFFDSKTEAIKNGDSRVSLNRRQVLDALLADPRISVTATDYRGECPLHCIQYGEPGCATLVQKLVSKGADPCCGNLRQESPLHLAIRADDHAAVVTLLSMGAKVALTDERGLNALHYAAQTGNHETMVAILGTDEAKTAELIVSKDKIGQTVLHHYLSVRPSGIQVATLRWLLDEGADSLELDNNGVSPLAKFIKIPAWVIDDDVCMLLLAIRGNESFVDHDGQGLGHLCAATPVFGVYILQMLKVYNVDLSTKDSDGRTVLHRATICGRLTEESLNFLVNVVGIQASEKDAHGCTALQYAAAAAGKDYRDIGWSNSRWERIRDVLVEYHANHPD</sequence>
<dbReference type="Gene3D" id="3.40.50.300">
    <property type="entry name" value="P-loop containing nucleotide triphosphate hydrolases"/>
    <property type="match status" value="1"/>
</dbReference>
<keyword evidence="1" id="KW-0677">Repeat</keyword>
<dbReference type="InterPro" id="IPR036770">
    <property type="entry name" value="Ankyrin_rpt-contain_sf"/>
</dbReference>
<feature type="domain" description="GPI inositol-deacylase winged helix" evidence="4">
    <location>
        <begin position="576"/>
        <end position="668"/>
    </location>
</feature>
<evidence type="ECO:0000256" key="2">
    <source>
        <dbReference type="PROSITE-ProRule" id="PRU00023"/>
    </source>
</evidence>
<dbReference type="Pfam" id="PF13637">
    <property type="entry name" value="Ank_4"/>
    <property type="match status" value="1"/>
</dbReference>
<dbReference type="Pfam" id="PF22939">
    <property type="entry name" value="WHD_GPIID"/>
    <property type="match status" value="1"/>
</dbReference>
<feature type="domain" description="Nephrocystin 3-like N-terminal" evidence="5">
    <location>
        <begin position="301"/>
        <end position="463"/>
    </location>
</feature>
<dbReference type="PANTHER" id="PTHR10622">
    <property type="entry name" value="HET DOMAIN-CONTAINING PROTEIN"/>
    <property type="match status" value="1"/>
</dbReference>
<dbReference type="SMART" id="SM00248">
    <property type="entry name" value="ANK"/>
    <property type="match status" value="8"/>
</dbReference>
<keyword evidence="2" id="KW-0040">ANK repeat</keyword>
<evidence type="ECO:0000313" key="7">
    <source>
        <dbReference type="Proteomes" id="UP000292402"/>
    </source>
</evidence>
<accession>A0A4V1WM55</accession>
<dbReference type="Pfam" id="PF12796">
    <property type="entry name" value="Ank_2"/>
    <property type="match status" value="2"/>
</dbReference>
<gene>
    <name evidence="6" type="ORF">AA0114_g8589</name>
</gene>
<feature type="repeat" description="ANK" evidence="2">
    <location>
        <begin position="966"/>
        <end position="998"/>
    </location>
</feature>
<evidence type="ECO:0000313" key="6">
    <source>
        <dbReference type="EMBL" id="RYN46010.1"/>
    </source>
</evidence>
<comment type="caution">
    <text evidence="6">The sequence shown here is derived from an EMBL/GenBank/DDBJ whole genome shotgun (WGS) entry which is preliminary data.</text>
</comment>
<dbReference type="InterPro" id="IPR010730">
    <property type="entry name" value="HET"/>
</dbReference>
<dbReference type="PROSITE" id="PS50088">
    <property type="entry name" value="ANK_REPEAT"/>
    <property type="match status" value="4"/>
</dbReference>
<dbReference type="Pfam" id="PF06985">
    <property type="entry name" value="HET"/>
    <property type="match status" value="1"/>
</dbReference>
<dbReference type="InterPro" id="IPR056884">
    <property type="entry name" value="NPHP3-like_N"/>
</dbReference>
<dbReference type="Proteomes" id="UP000292402">
    <property type="component" value="Unassembled WGS sequence"/>
</dbReference>
<feature type="repeat" description="ANK" evidence="2">
    <location>
        <begin position="906"/>
        <end position="938"/>
    </location>
</feature>
<organism evidence="6 7">
    <name type="scientific">Alternaria tenuissima</name>
    <dbReference type="NCBI Taxonomy" id="119927"/>
    <lineage>
        <taxon>Eukaryota</taxon>
        <taxon>Fungi</taxon>
        <taxon>Dikarya</taxon>
        <taxon>Ascomycota</taxon>
        <taxon>Pezizomycotina</taxon>
        <taxon>Dothideomycetes</taxon>
        <taxon>Pleosporomycetidae</taxon>
        <taxon>Pleosporales</taxon>
        <taxon>Pleosporineae</taxon>
        <taxon>Pleosporaceae</taxon>
        <taxon>Alternaria</taxon>
        <taxon>Alternaria sect. Alternaria</taxon>
        <taxon>Alternaria alternata complex</taxon>
    </lineage>
</organism>
<reference evidence="7" key="1">
    <citation type="journal article" date="2019" name="bioRxiv">
        <title>Genomics, evolutionary history and diagnostics of the Alternaria alternata species group including apple and Asian pear pathotypes.</title>
        <authorList>
            <person name="Armitage A.D."/>
            <person name="Cockerton H.M."/>
            <person name="Sreenivasaprasad S."/>
            <person name="Woodhall J.W."/>
            <person name="Lane C.R."/>
            <person name="Harrison R.J."/>
            <person name="Clarkson J.P."/>
        </authorList>
    </citation>
    <scope>NUCLEOTIDE SEQUENCE [LARGE SCALE GENOMIC DNA]</scope>
    <source>
        <strain evidence="7">FERA 1082</strain>
    </source>
</reference>
<dbReference type="InterPro" id="IPR002110">
    <property type="entry name" value="Ankyrin_rpt"/>
</dbReference>
<dbReference type="PANTHER" id="PTHR10622:SF11">
    <property type="entry name" value="HET-DOMAIN-CONTAINING PROTEIN"/>
    <property type="match status" value="1"/>
</dbReference>
<feature type="domain" description="Heterokaryon incompatibility" evidence="3">
    <location>
        <begin position="27"/>
        <end position="120"/>
    </location>
</feature>
<dbReference type="Pfam" id="PF13857">
    <property type="entry name" value="Ank_5"/>
    <property type="match status" value="1"/>
</dbReference>
<dbReference type="SUPFAM" id="SSF48403">
    <property type="entry name" value="Ankyrin repeat"/>
    <property type="match status" value="2"/>
</dbReference>
<dbReference type="EMBL" id="PDXA01000031">
    <property type="protein sequence ID" value="RYN46010.1"/>
    <property type="molecule type" value="Genomic_DNA"/>
</dbReference>
<evidence type="ECO:0000259" key="5">
    <source>
        <dbReference type="Pfam" id="PF24883"/>
    </source>
</evidence>
<dbReference type="PROSITE" id="PS50297">
    <property type="entry name" value="ANK_REP_REGION"/>
    <property type="match status" value="3"/>
</dbReference>
<dbReference type="Gene3D" id="1.25.40.20">
    <property type="entry name" value="Ankyrin repeat-containing domain"/>
    <property type="match status" value="3"/>
</dbReference>
<feature type="repeat" description="ANK" evidence="2">
    <location>
        <begin position="1105"/>
        <end position="1137"/>
    </location>
</feature>
<evidence type="ECO:0000256" key="1">
    <source>
        <dbReference type="ARBA" id="ARBA00022737"/>
    </source>
</evidence>
<dbReference type="InterPro" id="IPR027417">
    <property type="entry name" value="P-loop_NTPase"/>
</dbReference>
<proteinExistence type="predicted"/>
<evidence type="ECO:0000259" key="3">
    <source>
        <dbReference type="Pfam" id="PF06985"/>
    </source>
</evidence>
<feature type="repeat" description="ANK" evidence="2">
    <location>
        <begin position="809"/>
        <end position="838"/>
    </location>
</feature>
<name>A0A4V1WM55_9PLEO</name>
<dbReference type="InterPro" id="IPR054471">
    <property type="entry name" value="GPIID_WHD"/>
</dbReference>
<protein>
    <submittedName>
        <fullName evidence="6">Uncharacterized protein</fullName>
    </submittedName>
</protein>
<dbReference type="SUPFAM" id="SSF52540">
    <property type="entry name" value="P-loop containing nucleoside triphosphate hydrolases"/>
    <property type="match status" value="1"/>
</dbReference>